<keyword evidence="2" id="KW-1185">Reference proteome</keyword>
<dbReference type="PROSITE" id="PS51257">
    <property type="entry name" value="PROKAR_LIPOPROTEIN"/>
    <property type="match status" value="1"/>
</dbReference>
<gene>
    <name evidence="1" type="ORF">GJV76_01285</name>
</gene>
<evidence type="ECO:0000313" key="1">
    <source>
        <dbReference type="EMBL" id="MTG96789.1"/>
    </source>
</evidence>
<sequence length="261" mass="30989">MKYLYLITLTLLIFSCGKKQQPFQEFQNSTTEEVVQEIPAIEEIDQTTDNQHPDYPKQIDIDFDKHKDILDMILLLPDTVFTTWGWDIAERQSWYNEIKKNNYYIDDDPLYFNQSYFEPHTAGFSIIDGYWTITIYRATDQSIYIVTDDVVGDSNSIHILEVKENEIVNSYTQEEVFGNFENLVTLPNINSDCLDKIQGAELSIYDVNLDDKQIIEFESSWYHTKDEYQYCLKGNTIQYRFNPDTKQFDIQKIYWKPKPKY</sequence>
<dbReference type="EMBL" id="WMJX01000001">
    <property type="protein sequence ID" value="MTG96789.1"/>
    <property type="molecule type" value="Genomic_DNA"/>
</dbReference>
<comment type="caution">
    <text evidence="1">The sequence shown here is derived from an EMBL/GenBank/DDBJ whole genome shotgun (WGS) entry which is preliminary data.</text>
</comment>
<reference evidence="1 2" key="1">
    <citation type="submission" date="2019-11" db="EMBL/GenBank/DDBJ databases">
        <title>Genome of Strain BIT-d1.</title>
        <authorList>
            <person name="Yang Y."/>
        </authorList>
    </citation>
    <scope>NUCLEOTIDE SEQUENCE [LARGE SCALE GENOMIC DNA]</scope>
    <source>
        <strain evidence="1 2">BIT-d1</strain>
    </source>
</reference>
<proteinExistence type="predicted"/>
<dbReference type="RefSeq" id="WP_155090834.1">
    <property type="nucleotide sequence ID" value="NZ_CP102754.1"/>
</dbReference>
<evidence type="ECO:0008006" key="3">
    <source>
        <dbReference type="Google" id="ProtNLM"/>
    </source>
</evidence>
<dbReference type="Proteomes" id="UP000438760">
    <property type="component" value="Unassembled WGS sequence"/>
</dbReference>
<organism evidence="1 2">
    <name type="scientific">Myroides albus</name>
    <dbReference type="NCBI Taxonomy" id="2562892"/>
    <lineage>
        <taxon>Bacteria</taxon>
        <taxon>Pseudomonadati</taxon>
        <taxon>Bacteroidota</taxon>
        <taxon>Flavobacteriia</taxon>
        <taxon>Flavobacteriales</taxon>
        <taxon>Flavobacteriaceae</taxon>
        <taxon>Myroides</taxon>
    </lineage>
</organism>
<protein>
    <recommendedName>
        <fullName evidence="3">Lipoprotein</fullName>
    </recommendedName>
</protein>
<dbReference type="AlphaFoldDB" id="A0A6I3LBF3"/>
<evidence type="ECO:0000313" key="2">
    <source>
        <dbReference type="Proteomes" id="UP000438760"/>
    </source>
</evidence>
<accession>A0A6I3LBF3</accession>
<name>A0A6I3LBF3_9FLAO</name>
<dbReference type="OrthoDB" id="766451at2"/>